<dbReference type="PANTHER" id="PTHR43877">
    <property type="entry name" value="AMINOALKYLPHOSPHONATE N-ACETYLTRANSFERASE-RELATED-RELATED"/>
    <property type="match status" value="1"/>
</dbReference>
<evidence type="ECO:0000259" key="3">
    <source>
        <dbReference type="PROSITE" id="PS51186"/>
    </source>
</evidence>
<dbReference type="Gene3D" id="3.40.630.30">
    <property type="match status" value="1"/>
</dbReference>
<sequence length="160" mass="17457">MPLSHRAATTDDLHRVACFALNPQELFYWFPKASWPLTAGQLIATAATRTESTVVELDGRVVAHANFLRWAQGGDCAIGQVVVEPTTRGQGVGRYLIETMCTTAFTRYAARSVSVACFSGNTAGLLFYPPLGFVPQAIEARRDLHGAPTALIHLRRLRAD</sequence>
<dbReference type="PROSITE" id="PS51186">
    <property type="entry name" value="GNAT"/>
    <property type="match status" value="1"/>
</dbReference>
<dbReference type="InterPro" id="IPR016181">
    <property type="entry name" value="Acyl_CoA_acyltransferase"/>
</dbReference>
<keyword evidence="4" id="KW-0687">Ribonucleoprotein</keyword>
<evidence type="ECO:0000256" key="1">
    <source>
        <dbReference type="ARBA" id="ARBA00022679"/>
    </source>
</evidence>
<dbReference type="GO" id="GO:0016747">
    <property type="term" value="F:acyltransferase activity, transferring groups other than amino-acyl groups"/>
    <property type="evidence" value="ECO:0007669"/>
    <property type="project" value="InterPro"/>
</dbReference>
<proteinExistence type="predicted"/>
<keyword evidence="5" id="KW-1185">Reference proteome</keyword>
<name>A0A317MSI5_9GAMM</name>
<dbReference type="PANTHER" id="PTHR43877:SF2">
    <property type="entry name" value="AMINOALKYLPHOSPHONATE N-ACETYLTRANSFERASE-RELATED"/>
    <property type="match status" value="1"/>
</dbReference>
<organism evidence="4 5">
    <name type="scientific">Plasticicumulans acidivorans</name>
    <dbReference type="NCBI Taxonomy" id="886464"/>
    <lineage>
        <taxon>Bacteria</taxon>
        <taxon>Pseudomonadati</taxon>
        <taxon>Pseudomonadota</taxon>
        <taxon>Gammaproteobacteria</taxon>
        <taxon>Candidatus Competibacteraceae</taxon>
        <taxon>Plasticicumulans</taxon>
    </lineage>
</organism>
<evidence type="ECO:0000256" key="2">
    <source>
        <dbReference type="ARBA" id="ARBA00023315"/>
    </source>
</evidence>
<dbReference type="RefSeq" id="WP_110019288.1">
    <property type="nucleotide sequence ID" value="NZ_QGTJ01000008.1"/>
</dbReference>
<keyword evidence="2" id="KW-0012">Acyltransferase</keyword>
<dbReference type="SUPFAM" id="SSF55729">
    <property type="entry name" value="Acyl-CoA N-acyltransferases (Nat)"/>
    <property type="match status" value="1"/>
</dbReference>
<feature type="domain" description="N-acetyltransferase" evidence="3">
    <location>
        <begin position="3"/>
        <end position="158"/>
    </location>
</feature>
<dbReference type="Pfam" id="PF00583">
    <property type="entry name" value="Acetyltransf_1"/>
    <property type="match status" value="1"/>
</dbReference>
<dbReference type="OrthoDB" id="326501at2"/>
<dbReference type="GO" id="GO:0005840">
    <property type="term" value="C:ribosome"/>
    <property type="evidence" value="ECO:0007669"/>
    <property type="project" value="UniProtKB-KW"/>
</dbReference>
<keyword evidence="4" id="KW-0689">Ribosomal protein</keyword>
<dbReference type="CDD" id="cd04301">
    <property type="entry name" value="NAT_SF"/>
    <property type="match status" value="1"/>
</dbReference>
<evidence type="ECO:0000313" key="4">
    <source>
        <dbReference type="EMBL" id="PWV60183.1"/>
    </source>
</evidence>
<dbReference type="InterPro" id="IPR050832">
    <property type="entry name" value="Bact_Acetyltransf"/>
</dbReference>
<comment type="caution">
    <text evidence="4">The sequence shown here is derived from an EMBL/GenBank/DDBJ whole genome shotgun (WGS) entry which is preliminary data.</text>
</comment>
<protein>
    <submittedName>
        <fullName evidence="4">Ribosomal protein S18 acetylase RimI-like enzyme</fullName>
    </submittedName>
</protein>
<dbReference type="Proteomes" id="UP000246569">
    <property type="component" value="Unassembled WGS sequence"/>
</dbReference>
<dbReference type="EMBL" id="QGTJ01000008">
    <property type="protein sequence ID" value="PWV60183.1"/>
    <property type="molecule type" value="Genomic_DNA"/>
</dbReference>
<accession>A0A317MSI5</accession>
<dbReference type="InterPro" id="IPR000182">
    <property type="entry name" value="GNAT_dom"/>
</dbReference>
<gene>
    <name evidence="4" type="ORF">C7443_108112</name>
</gene>
<reference evidence="4 5" key="1">
    <citation type="submission" date="2018-05" db="EMBL/GenBank/DDBJ databases">
        <title>Genomic Encyclopedia of Type Strains, Phase IV (KMG-IV): sequencing the most valuable type-strain genomes for metagenomic binning, comparative biology and taxonomic classification.</title>
        <authorList>
            <person name="Goeker M."/>
        </authorList>
    </citation>
    <scope>NUCLEOTIDE SEQUENCE [LARGE SCALE GENOMIC DNA]</scope>
    <source>
        <strain evidence="4 5">DSM 23606</strain>
    </source>
</reference>
<dbReference type="AlphaFoldDB" id="A0A317MSI5"/>
<keyword evidence="1" id="KW-0808">Transferase</keyword>
<evidence type="ECO:0000313" key="5">
    <source>
        <dbReference type="Proteomes" id="UP000246569"/>
    </source>
</evidence>